<dbReference type="Proteomes" id="UP001152798">
    <property type="component" value="Chromosome 6"/>
</dbReference>
<organism evidence="2 3">
    <name type="scientific">Nezara viridula</name>
    <name type="common">Southern green stink bug</name>
    <name type="synonym">Cimex viridulus</name>
    <dbReference type="NCBI Taxonomy" id="85310"/>
    <lineage>
        <taxon>Eukaryota</taxon>
        <taxon>Metazoa</taxon>
        <taxon>Ecdysozoa</taxon>
        <taxon>Arthropoda</taxon>
        <taxon>Hexapoda</taxon>
        <taxon>Insecta</taxon>
        <taxon>Pterygota</taxon>
        <taxon>Neoptera</taxon>
        <taxon>Paraneoptera</taxon>
        <taxon>Hemiptera</taxon>
        <taxon>Heteroptera</taxon>
        <taxon>Panheteroptera</taxon>
        <taxon>Pentatomomorpha</taxon>
        <taxon>Pentatomoidea</taxon>
        <taxon>Pentatomidae</taxon>
        <taxon>Pentatominae</taxon>
        <taxon>Nezara</taxon>
    </lineage>
</organism>
<gene>
    <name evidence="2" type="ORF">NEZAVI_LOCUS14158</name>
</gene>
<name>A0A9P0HNS9_NEZVI</name>
<dbReference type="InterPro" id="IPR010562">
    <property type="entry name" value="Haemolymph_juvenile_hormone-bd"/>
</dbReference>
<evidence type="ECO:0000313" key="3">
    <source>
        <dbReference type="Proteomes" id="UP001152798"/>
    </source>
</evidence>
<proteinExistence type="predicted"/>
<dbReference type="PANTHER" id="PTHR11008">
    <property type="entry name" value="PROTEIN TAKEOUT-LIKE PROTEIN"/>
    <property type="match status" value="1"/>
</dbReference>
<keyword evidence="3" id="KW-1185">Reference proteome</keyword>
<feature type="chain" id="PRO_5040199570" evidence="1">
    <location>
        <begin position="29"/>
        <end position="239"/>
    </location>
</feature>
<dbReference type="Pfam" id="PF06585">
    <property type="entry name" value="JHBP"/>
    <property type="match status" value="1"/>
</dbReference>
<reference evidence="2" key="1">
    <citation type="submission" date="2022-01" db="EMBL/GenBank/DDBJ databases">
        <authorList>
            <person name="King R."/>
        </authorList>
    </citation>
    <scope>NUCLEOTIDE SEQUENCE</scope>
</reference>
<keyword evidence="1" id="KW-0732">Signal</keyword>
<dbReference type="EMBL" id="OV725082">
    <property type="protein sequence ID" value="CAH1406153.1"/>
    <property type="molecule type" value="Genomic_DNA"/>
</dbReference>
<dbReference type="PANTHER" id="PTHR11008:SF9">
    <property type="entry name" value="PROTEIN TAKEOUT-LIKE PROTEIN"/>
    <property type="match status" value="1"/>
</dbReference>
<feature type="signal peptide" evidence="1">
    <location>
        <begin position="1"/>
        <end position="28"/>
    </location>
</feature>
<dbReference type="Gene3D" id="3.15.10.30">
    <property type="entry name" value="Haemolymph juvenile hormone binding protein"/>
    <property type="match status" value="1"/>
</dbReference>
<evidence type="ECO:0000313" key="2">
    <source>
        <dbReference type="EMBL" id="CAH1406153.1"/>
    </source>
</evidence>
<accession>A0A9P0HNS9</accession>
<sequence>MKSLSISLNSFIFLELLVLLSGIEGISAEYEDKTITDNTLKMVLANFQKMVGHNFAIPDQHLFINQSQIFLNGSISDGSLTDPSSFSIDMAHVNMSTLEFFSGVSYTSLSIDGKYSLFLDNDYVHMESSDKFSIDIGDMAASIYFKLNFTEEQTLQLENLIVDYNMTVKIDIKYLGGNIEVSNTLNKLINEVTPDIIQSTKPDVQAIAMNAASEKSKFILGGMTLQNFIDFVNSLAQGS</sequence>
<dbReference type="AlphaFoldDB" id="A0A9P0HNS9"/>
<evidence type="ECO:0000256" key="1">
    <source>
        <dbReference type="SAM" id="SignalP"/>
    </source>
</evidence>
<dbReference type="OrthoDB" id="6380971at2759"/>
<protein>
    <submittedName>
        <fullName evidence="2">Uncharacterized protein</fullName>
    </submittedName>
</protein>
<dbReference type="InterPro" id="IPR038606">
    <property type="entry name" value="To_sf"/>
</dbReference>